<dbReference type="PATRIC" id="fig|394096.3.peg.3729"/>
<comment type="caution">
    <text evidence="7">The sequence shown here is derived from an EMBL/GenBank/DDBJ whole genome shotgun (WGS) entry which is preliminary data.</text>
</comment>
<comment type="subcellular location">
    <subcellularLocation>
        <location evidence="1">Membrane</location>
        <topology evidence="1">Multi-pass membrane protein</topology>
    </subcellularLocation>
</comment>
<dbReference type="GO" id="GO:0016020">
    <property type="term" value="C:membrane"/>
    <property type="evidence" value="ECO:0007669"/>
    <property type="project" value="UniProtKB-SubCell"/>
</dbReference>
<dbReference type="InterPro" id="IPR050368">
    <property type="entry name" value="ClC-type_chloride_channel"/>
</dbReference>
<evidence type="ECO:0000256" key="6">
    <source>
        <dbReference type="SAM" id="Phobius"/>
    </source>
</evidence>
<dbReference type="Gene3D" id="1.10.3080.10">
    <property type="entry name" value="Clc chloride channel"/>
    <property type="match status" value="1"/>
</dbReference>
<feature type="transmembrane region" description="Helical" evidence="6">
    <location>
        <begin position="232"/>
        <end position="253"/>
    </location>
</feature>
<gene>
    <name evidence="7" type="ORF">DB31_7687</name>
</gene>
<feature type="transmembrane region" description="Helical" evidence="6">
    <location>
        <begin position="273"/>
        <end position="298"/>
    </location>
</feature>
<feature type="transmembrane region" description="Helical" evidence="6">
    <location>
        <begin position="26"/>
        <end position="45"/>
    </location>
</feature>
<keyword evidence="8" id="KW-1185">Reference proteome</keyword>
<evidence type="ECO:0000256" key="5">
    <source>
        <dbReference type="SAM" id="MobiDB-lite"/>
    </source>
</evidence>
<dbReference type="AlphaFoldDB" id="A0A085WL87"/>
<keyword evidence="2 6" id="KW-0812">Transmembrane</keyword>
<feature type="transmembrane region" description="Helical" evidence="6">
    <location>
        <begin position="192"/>
        <end position="211"/>
    </location>
</feature>
<keyword evidence="4 6" id="KW-0472">Membrane</keyword>
<evidence type="ECO:0000256" key="4">
    <source>
        <dbReference type="ARBA" id="ARBA00023136"/>
    </source>
</evidence>
<evidence type="ECO:0000313" key="7">
    <source>
        <dbReference type="EMBL" id="KFE68450.1"/>
    </source>
</evidence>
<dbReference type="SUPFAM" id="SSF81340">
    <property type="entry name" value="Clc chloride channel"/>
    <property type="match status" value="1"/>
</dbReference>
<dbReference type="Pfam" id="PF00654">
    <property type="entry name" value="Voltage_CLC"/>
    <property type="match status" value="1"/>
</dbReference>
<dbReference type="InterPro" id="IPR014743">
    <property type="entry name" value="Cl-channel_core"/>
</dbReference>
<proteinExistence type="predicted"/>
<feature type="region of interest" description="Disordered" evidence="5">
    <location>
        <begin position="393"/>
        <end position="413"/>
    </location>
</feature>
<feature type="transmembrane region" description="Helical" evidence="6">
    <location>
        <begin position="310"/>
        <end position="331"/>
    </location>
</feature>
<feature type="transmembrane region" description="Helical" evidence="6">
    <location>
        <begin position="119"/>
        <end position="143"/>
    </location>
</feature>
<dbReference type="GO" id="GO:0015108">
    <property type="term" value="F:chloride transmembrane transporter activity"/>
    <property type="evidence" value="ECO:0007669"/>
    <property type="project" value="InterPro"/>
</dbReference>
<dbReference type="InterPro" id="IPR001807">
    <property type="entry name" value="ClC"/>
</dbReference>
<protein>
    <submittedName>
        <fullName evidence="7">Chloride channel protein</fullName>
    </submittedName>
</protein>
<feature type="compositionally biased region" description="Basic and acidic residues" evidence="5">
    <location>
        <begin position="403"/>
        <end position="413"/>
    </location>
</feature>
<sequence length="413" mass="42767">MCGGASALFLFLLEEATTFREHHSVIVYTLPLAGLVIGALYAKWGTPIRGGNNLIIDTVHEGDRQIPLRMAPMVLLGTVLTHLFGGSAGREGTAVQMGGSLADAIASRLRVSPDIRRELLAAGIAGGFGSVFGTPIAGAVFGLEVVVVGRLGYEALLPALVASVVGDLVTRSLGIVHTVYPVPAALPLSAGVLAKWLAFAVAVAGVAIVFVEGTHRLKKLLEGRVPWLPVRMAVGGLAVVGLWRLAGTDAYLGLGVPTIVRAFGDPSLPESAFAWKLLFTAVTLGSGFLGGEVTPLFFIGAALGNVLARLLGLPVDLGAAVGMAALFAAAANTPLALSIMAVELVGASVLPHVVIVSTVAYLLTGHRGIYPAQRIARLKHGGPLLARLIPLRDLPTEPSEPPKAPEPREPTPR</sequence>
<accession>A0A085WL87</accession>
<dbReference type="STRING" id="394096.DB31_7687"/>
<evidence type="ECO:0000256" key="2">
    <source>
        <dbReference type="ARBA" id="ARBA00022692"/>
    </source>
</evidence>
<reference evidence="7 8" key="1">
    <citation type="submission" date="2014-04" db="EMBL/GenBank/DDBJ databases">
        <title>Genome assembly of Hyalangium minutum DSM 14724.</title>
        <authorList>
            <person name="Sharma G."/>
            <person name="Subramanian S."/>
        </authorList>
    </citation>
    <scope>NUCLEOTIDE SEQUENCE [LARGE SCALE GENOMIC DNA]</scope>
    <source>
        <strain evidence="7 8">DSM 14724</strain>
    </source>
</reference>
<evidence type="ECO:0000313" key="8">
    <source>
        <dbReference type="Proteomes" id="UP000028725"/>
    </source>
</evidence>
<organism evidence="7 8">
    <name type="scientific">Hyalangium minutum</name>
    <dbReference type="NCBI Taxonomy" id="394096"/>
    <lineage>
        <taxon>Bacteria</taxon>
        <taxon>Pseudomonadati</taxon>
        <taxon>Myxococcota</taxon>
        <taxon>Myxococcia</taxon>
        <taxon>Myxococcales</taxon>
        <taxon>Cystobacterineae</taxon>
        <taxon>Archangiaceae</taxon>
        <taxon>Hyalangium</taxon>
    </lineage>
</organism>
<feature type="transmembrane region" description="Helical" evidence="6">
    <location>
        <begin position="337"/>
        <end position="364"/>
    </location>
</feature>
<keyword evidence="3 6" id="KW-1133">Transmembrane helix</keyword>
<dbReference type="PANTHER" id="PTHR43427:SF12">
    <property type="entry name" value="CHLORIDE TRANSPORTER"/>
    <property type="match status" value="1"/>
</dbReference>
<evidence type="ECO:0000256" key="3">
    <source>
        <dbReference type="ARBA" id="ARBA00022989"/>
    </source>
</evidence>
<dbReference type="Proteomes" id="UP000028725">
    <property type="component" value="Unassembled WGS sequence"/>
</dbReference>
<name>A0A085WL87_9BACT</name>
<dbReference type="EMBL" id="JMCB01000006">
    <property type="protein sequence ID" value="KFE68450.1"/>
    <property type="molecule type" value="Genomic_DNA"/>
</dbReference>
<evidence type="ECO:0000256" key="1">
    <source>
        <dbReference type="ARBA" id="ARBA00004141"/>
    </source>
</evidence>
<dbReference type="PANTHER" id="PTHR43427">
    <property type="entry name" value="CHLORIDE CHANNEL PROTEIN CLC-E"/>
    <property type="match status" value="1"/>
</dbReference>
<dbReference type="PRINTS" id="PR00762">
    <property type="entry name" value="CLCHANNEL"/>
</dbReference>